<evidence type="ECO:0000313" key="2">
    <source>
        <dbReference type="Proteomes" id="UP001497700"/>
    </source>
</evidence>
<accession>A0ACB9ZFS3</accession>
<reference evidence="1 2" key="1">
    <citation type="journal article" date="2022" name="New Phytol.">
        <title>Ecological generalism drives hyperdiversity of secondary metabolite gene clusters in xylarialean endophytes.</title>
        <authorList>
            <person name="Franco M.E.E."/>
            <person name="Wisecaver J.H."/>
            <person name="Arnold A.E."/>
            <person name="Ju Y.M."/>
            <person name="Slot J.C."/>
            <person name="Ahrendt S."/>
            <person name="Moore L.P."/>
            <person name="Eastman K.E."/>
            <person name="Scott K."/>
            <person name="Konkel Z."/>
            <person name="Mondo S.J."/>
            <person name="Kuo A."/>
            <person name="Hayes R.D."/>
            <person name="Haridas S."/>
            <person name="Andreopoulos B."/>
            <person name="Riley R."/>
            <person name="LaButti K."/>
            <person name="Pangilinan J."/>
            <person name="Lipzen A."/>
            <person name="Amirebrahimi M."/>
            <person name="Yan J."/>
            <person name="Adam C."/>
            <person name="Keymanesh K."/>
            <person name="Ng V."/>
            <person name="Louie K."/>
            <person name="Northen T."/>
            <person name="Drula E."/>
            <person name="Henrissat B."/>
            <person name="Hsieh H.M."/>
            <person name="Youens-Clark K."/>
            <person name="Lutzoni F."/>
            <person name="Miadlikowska J."/>
            <person name="Eastwood D.C."/>
            <person name="Hamelin R.C."/>
            <person name="Grigoriev I.V."/>
            <person name="U'Ren J.M."/>
        </authorList>
    </citation>
    <scope>NUCLEOTIDE SEQUENCE [LARGE SCALE GENOMIC DNA]</scope>
    <source>
        <strain evidence="1 2">CBS 119005</strain>
    </source>
</reference>
<gene>
    <name evidence="1" type="ORF">F4820DRAFT_442877</name>
</gene>
<dbReference type="EMBL" id="MU393423">
    <property type="protein sequence ID" value="KAI4870592.1"/>
    <property type="molecule type" value="Genomic_DNA"/>
</dbReference>
<organism evidence="1 2">
    <name type="scientific">Hypoxylon rubiginosum</name>
    <dbReference type="NCBI Taxonomy" id="110542"/>
    <lineage>
        <taxon>Eukaryota</taxon>
        <taxon>Fungi</taxon>
        <taxon>Dikarya</taxon>
        <taxon>Ascomycota</taxon>
        <taxon>Pezizomycotina</taxon>
        <taxon>Sordariomycetes</taxon>
        <taxon>Xylariomycetidae</taxon>
        <taxon>Xylariales</taxon>
        <taxon>Hypoxylaceae</taxon>
        <taxon>Hypoxylon</taxon>
    </lineage>
</organism>
<protein>
    <submittedName>
        <fullName evidence="1">Uncharacterized protein</fullName>
    </submittedName>
</protein>
<evidence type="ECO:0000313" key="1">
    <source>
        <dbReference type="EMBL" id="KAI4870592.1"/>
    </source>
</evidence>
<name>A0ACB9ZFS3_9PEZI</name>
<proteinExistence type="predicted"/>
<keyword evidence="2" id="KW-1185">Reference proteome</keyword>
<comment type="caution">
    <text evidence="1">The sequence shown here is derived from an EMBL/GenBank/DDBJ whole genome shotgun (WGS) entry which is preliminary data.</text>
</comment>
<dbReference type="Proteomes" id="UP001497700">
    <property type="component" value="Unassembled WGS sequence"/>
</dbReference>
<sequence length="251" mass="28353">MSKNMTTWSGAAAGSSFSSQRQQQQPQPYRNQLPPAATPILALNAPSRSPMPSMSSDYGRDEHNNDNTSVADNGADSESGDPFEYLYYPMQSLQRLECQQRNARSLSRLLQGGQEAPPSFQPPPPRENKQQRERTSSLFQPINQQQGGSSSSQSPSHFPFQWKGEWEGEEEESASRRSSVNPVRAGGHAPFLGHGMSMGVQARNQLLWEEYWRQSPLITPEEQRRRQRELDEKAKGFDSDDDDMFYPGDRK</sequence>